<feature type="transmembrane region" description="Helical" evidence="2">
    <location>
        <begin position="696"/>
        <end position="720"/>
    </location>
</feature>
<dbReference type="EMBL" id="HBNR01066668">
    <property type="protein sequence ID" value="CAE4638979.1"/>
    <property type="molecule type" value="Transcribed_RNA"/>
</dbReference>
<proteinExistence type="predicted"/>
<protein>
    <recommendedName>
        <fullName evidence="5">Pectate lyase superfamily protein domain-containing protein</fullName>
    </recommendedName>
</protein>
<name>A0A7S4SB81_9DINO</name>
<evidence type="ECO:0000256" key="1">
    <source>
        <dbReference type="SAM" id="MobiDB-lite"/>
    </source>
</evidence>
<dbReference type="AlphaFoldDB" id="A0A7S4SB81"/>
<keyword evidence="2" id="KW-0812">Transmembrane</keyword>
<keyword evidence="2" id="KW-1133">Transmembrane helix</keyword>
<gene>
    <name evidence="4" type="ORF">AMON00008_LOCUS47091</name>
</gene>
<feature type="signal peptide" evidence="3">
    <location>
        <begin position="1"/>
        <end position="24"/>
    </location>
</feature>
<evidence type="ECO:0000256" key="3">
    <source>
        <dbReference type="SAM" id="SignalP"/>
    </source>
</evidence>
<keyword evidence="3" id="KW-0732">Signal</keyword>
<evidence type="ECO:0000256" key="2">
    <source>
        <dbReference type="SAM" id="Phobius"/>
    </source>
</evidence>
<dbReference type="PANTHER" id="PTHR22917">
    <property type="entry name" value="HEMOPEXIN DOMAIN-CONTAINING PROTEIN"/>
    <property type="match status" value="1"/>
</dbReference>
<feature type="region of interest" description="Disordered" evidence="1">
    <location>
        <begin position="631"/>
        <end position="671"/>
    </location>
</feature>
<organism evidence="4">
    <name type="scientific">Alexandrium monilatum</name>
    <dbReference type="NCBI Taxonomy" id="311494"/>
    <lineage>
        <taxon>Eukaryota</taxon>
        <taxon>Sar</taxon>
        <taxon>Alveolata</taxon>
        <taxon>Dinophyceae</taxon>
        <taxon>Gonyaulacales</taxon>
        <taxon>Pyrocystaceae</taxon>
        <taxon>Alexandrium</taxon>
    </lineage>
</organism>
<keyword evidence="2" id="KW-0472">Membrane</keyword>
<accession>A0A7S4SB81</accession>
<dbReference type="PANTHER" id="PTHR22917:SF6">
    <property type="entry name" value="EG:8D8.2 PROTEIN-RELATED"/>
    <property type="match status" value="1"/>
</dbReference>
<dbReference type="InterPro" id="IPR051298">
    <property type="entry name" value="Heme_transport/Cell_adhesion"/>
</dbReference>
<dbReference type="CDD" id="cd23669">
    <property type="entry name" value="GH55_SacteLam55A-like"/>
    <property type="match status" value="1"/>
</dbReference>
<evidence type="ECO:0008006" key="5">
    <source>
        <dbReference type="Google" id="ProtNLM"/>
    </source>
</evidence>
<feature type="chain" id="PRO_5030540333" description="Pectate lyase superfamily protein domain-containing protein" evidence="3">
    <location>
        <begin position="25"/>
        <end position="861"/>
    </location>
</feature>
<reference evidence="4" key="1">
    <citation type="submission" date="2021-01" db="EMBL/GenBank/DDBJ databases">
        <authorList>
            <person name="Corre E."/>
            <person name="Pelletier E."/>
            <person name="Niang G."/>
            <person name="Scheremetjew M."/>
            <person name="Finn R."/>
            <person name="Kale V."/>
            <person name="Holt S."/>
            <person name="Cochrane G."/>
            <person name="Meng A."/>
            <person name="Brown T."/>
            <person name="Cohen L."/>
        </authorList>
    </citation>
    <scope>NUCLEOTIDE SEQUENCE</scope>
    <source>
        <strain evidence="4">CCMP3105</strain>
    </source>
</reference>
<dbReference type="InterPro" id="IPR059186">
    <property type="entry name" value="SACTE_4363"/>
</dbReference>
<evidence type="ECO:0000313" key="4">
    <source>
        <dbReference type="EMBL" id="CAE4638979.1"/>
    </source>
</evidence>
<sequence length="861" mass="92855">MRHAAGAGLPGLRPLAALLAGAFAAPWTVQPNPPPWPASVRVFGPEESPAAIEAAVNEAFRQNGGRRPTNHGEFSDARFAFLFKPGKYKANVPVGYYTQVLGLGKSPDEVIFESSKGIYCEESNNQTIFGSLATFWRGAENFRMRGDMLWATSQATPVRRAIIDGNLELAEYARGIGEGYSSGGFVGNVRVGGKMKAGSQQQYFTRNAELASGSEGGVWNMVFVGTMGAPPSSCGRQGSGPATVTVHETPRIAEKPFISIGEDGKYQLHIPRLAEHRVGPDFSWGKLVPFERVFVARATDTGRAINRKLREGLHVVLTPGIYNLEVPLHVGRDNQVLLGIGFPTLIAPPGMPAVRVGNTEGARVAGLLLQAGPGSRESLLQWGHHSYQGNPRNPGVMHDIFARVGGPTDQAVEQVAARIMVRVNSGNVVGDNLWLWRADHGVGGLVKNMENPCETGLMVDGSRVTMYGLAVEHTLKDMVQWSGNAGETYFYQSEYPYDVTQAYADAGYVSYRVNKTVETHRAYGVGVYHYFRDYPVRIESGISVPPWLTNSFESPLGVYLNGLGEMKHIINRRGASSTGKHGSARAVWSCEKGPHVDYVPPPTTETSTTTATLTATTTTATATTVTCTGSPTATTTTTTTATSTATTSRTSTTTTGTSTSTTTSTSTMTQTLTTTTTTTTVLMWWEAIAGEVPHGLLPWVAMILPLNFCLVCGVIVCGCCRRRRASDENQVPLSRLLSILGSPRRGSALSPMSNRWESSRLFDMGTPKDGLVTHSPGSHRHGGAARTISVERNTLASALRGRSSSLLDLHGHSPRRGSESPMRQNMARMFSVMSVAESVFTLSPRAAPSPWVRRHHEDSEV</sequence>